<protein>
    <recommendedName>
        <fullName evidence="4">Endonuclease/exonuclease/phosphatase domain-containing protein</fullName>
    </recommendedName>
</protein>
<feature type="region of interest" description="Disordered" evidence="1">
    <location>
        <begin position="1"/>
        <end position="27"/>
    </location>
</feature>
<accession>A0AAD1S6E2</accession>
<keyword evidence="3" id="KW-1185">Reference proteome</keyword>
<evidence type="ECO:0000313" key="3">
    <source>
        <dbReference type="Proteomes" id="UP001295444"/>
    </source>
</evidence>
<dbReference type="SUPFAM" id="SSF56219">
    <property type="entry name" value="DNase I-like"/>
    <property type="match status" value="1"/>
</dbReference>
<dbReference type="InterPro" id="IPR036691">
    <property type="entry name" value="Endo/exonu/phosph_ase_sf"/>
</dbReference>
<proteinExistence type="predicted"/>
<feature type="compositionally biased region" description="Polar residues" evidence="1">
    <location>
        <begin position="1"/>
        <end position="18"/>
    </location>
</feature>
<name>A0AAD1S6E2_PELCU</name>
<gene>
    <name evidence="2" type="ORF">PECUL_23A050991</name>
</gene>
<organism evidence="2 3">
    <name type="scientific">Pelobates cultripes</name>
    <name type="common">Western spadefoot toad</name>
    <dbReference type="NCBI Taxonomy" id="61616"/>
    <lineage>
        <taxon>Eukaryota</taxon>
        <taxon>Metazoa</taxon>
        <taxon>Chordata</taxon>
        <taxon>Craniata</taxon>
        <taxon>Vertebrata</taxon>
        <taxon>Euteleostomi</taxon>
        <taxon>Amphibia</taxon>
        <taxon>Batrachia</taxon>
        <taxon>Anura</taxon>
        <taxon>Pelobatoidea</taxon>
        <taxon>Pelobatidae</taxon>
        <taxon>Pelobates</taxon>
    </lineage>
</organism>
<dbReference type="Proteomes" id="UP001295444">
    <property type="component" value="Chromosome 05"/>
</dbReference>
<dbReference type="Gene3D" id="3.60.10.10">
    <property type="entry name" value="Endonuclease/exonuclease/phosphatase"/>
    <property type="match status" value="1"/>
</dbReference>
<dbReference type="EMBL" id="OW240916">
    <property type="protein sequence ID" value="CAH2293689.1"/>
    <property type="molecule type" value="Genomic_DNA"/>
</dbReference>
<evidence type="ECO:0000256" key="1">
    <source>
        <dbReference type="SAM" id="MobiDB-lite"/>
    </source>
</evidence>
<reference evidence="2" key="1">
    <citation type="submission" date="2022-03" db="EMBL/GenBank/DDBJ databases">
        <authorList>
            <person name="Alioto T."/>
            <person name="Alioto T."/>
            <person name="Gomez Garrido J."/>
        </authorList>
    </citation>
    <scope>NUCLEOTIDE SEQUENCE</scope>
</reference>
<evidence type="ECO:0008006" key="4">
    <source>
        <dbReference type="Google" id="ProtNLM"/>
    </source>
</evidence>
<evidence type="ECO:0000313" key="2">
    <source>
        <dbReference type="EMBL" id="CAH2293689.1"/>
    </source>
</evidence>
<sequence length="157" mass="18566">MDGNLNVTLHQQDTSSHMATPPDNRHGRTPRLLHHHQLTDCWRALNPMAGNYTFYLQTHTSYSRLHYFLVPHNYLTLLVESEILPMTWSDHNPVHLQLKSYLFRPRQSSWRLNESILSDTYIIEKAKQAIQDYFSANDRDIPVFRNKRLTSCEFPFP</sequence>
<dbReference type="AlphaFoldDB" id="A0AAD1S6E2"/>